<proteinExistence type="predicted"/>
<evidence type="ECO:0000313" key="3">
    <source>
        <dbReference type="Proteomes" id="UP001597044"/>
    </source>
</evidence>
<keyword evidence="3" id="KW-1185">Reference proteome</keyword>
<feature type="transmembrane region" description="Helical" evidence="1">
    <location>
        <begin position="44"/>
        <end position="67"/>
    </location>
</feature>
<name>A0ABW3HCN3_9GAMM</name>
<dbReference type="RefSeq" id="WP_340676268.1">
    <property type="nucleotide sequence ID" value="NZ_JBHTIT010000001.1"/>
</dbReference>
<keyword evidence="1" id="KW-0812">Transmembrane</keyword>
<protein>
    <submittedName>
        <fullName evidence="2">DUF2970 domain-containing protein</fullName>
    </submittedName>
</protein>
<evidence type="ECO:0000256" key="1">
    <source>
        <dbReference type="SAM" id="Phobius"/>
    </source>
</evidence>
<gene>
    <name evidence="2" type="ORF">ACFQ0F_01115</name>
</gene>
<comment type="caution">
    <text evidence="2">The sequence shown here is derived from an EMBL/GenBank/DDBJ whole genome shotgun (WGS) entry which is preliminary data.</text>
</comment>
<dbReference type="InterPro" id="IPR021344">
    <property type="entry name" value="DUF2970"/>
</dbReference>
<accession>A0ABW3HCN3</accession>
<reference evidence="3" key="1">
    <citation type="journal article" date="2019" name="Int. J. Syst. Evol. Microbiol.">
        <title>The Global Catalogue of Microorganisms (GCM) 10K type strain sequencing project: providing services to taxonomists for standard genome sequencing and annotation.</title>
        <authorList>
            <consortium name="The Broad Institute Genomics Platform"/>
            <consortium name="The Broad Institute Genome Sequencing Center for Infectious Disease"/>
            <person name="Wu L."/>
            <person name="Ma J."/>
        </authorList>
    </citation>
    <scope>NUCLEOTIDE SEQUENCE [LARGE SCALE GENOMIC DNA]</scope>
    <source>
        <strain evidence="3">CCUG 63419</strain>
    </source>
</reference>
<dbReference type="EMBL" id="JBHTIT010000001">
    <property type="protein sequence ID" value="MFD0949006.1"/>
    <property type="molecule type" value="Genomic_DNA"/>
</dbReference>
<keyword evidence="1" id="KW-0472">Membrane</keyword>
<sequence>MSDQQQPTRVSPLQALVSVFRAWFGVQTDANRQRDFNSNNASSFIIAGVIFAVAMVLAVVIAVNMVLP</sequence>
<keyword evidence="1" id="KW-1133">Transmembrane helix</keyword>
<evidence type="ECO:0000313" key="2">
    <source>
        <dbReference type="EMBL" id="MFD0949006.1"/>
    </source>
</evidence>
<organism evidence="2 3">
    <name type="scientific">Paraperlucidibaca wandonensis</name>
    <dbReference type="NCBI Taxonomy" id="1268273"/>
    <lineage>
        <taxon>Bacteria</taxon>
        <taxon>Pseudomonadati</taxon>
        <taxon>Pseudomonadota</taxon>
        <taxon>Gammaproteobacteria</taxon>
        <taxon>Moraxellales</taxon>
        <taxon>Moraxellaceae</taxon>
        <taxon>Paraperlucidibaca</taxon>
    </lineage>
</organism>
<dbReference type="Pfam" id="PF11174">
    <property type="entry name" value="DUF2970"/>
    <property type="match status" value="1"/>
</dbReference>
<dbReference type="Proteomes" id="UP001597044">
    <property type="component" value="Unassembled WGS sequence"/>
</dbReference>